<keyword evidence="1" id="KW-1133">Transmembrane helix</keyword>
<protein>
    <recommendedName>
        <fullName evidence="5">Transmembrane protein 69</fullName>
    </recommendedName>
</protein>
<dbReference type="Pfam" id="PF11911">
    <property type="entry name" value="DUF3429"/>
    <property type="match status" value="1"/>
</dbReference>
<evidence type="ECO:0000313" key="4">
    <source>
        <dbReference type="Proteomes" id="UP000663864"/>
    </source>
</evidence>
<proteinExistence type="predicted"/>
<feature type="transmembrane region" description="Helical" evidence="1">
    <location>
        <begin position="69"/>
        <end position="88"/>
    </location>
</feature>
<organism evidence="2 4">
    <name type="scientific">Rotaria sordida</name>
    <dbReference type="NCBI Taxonomy" id="392033"/>
    <lineage>
        <taxon>Eukaryota</taxon>
        <taxon>Metazoa</taxon>
        <taxon>Spiralia</taxon>
        <taxon>Gnathifera</taxon>
        <taxon>Rotifera</taxon>
        <taxon>Eurotatoria</taxon>
        <taxon>Bdelloidea</taxon>
        <taxon>Philodinida</taxon>
        <taxon>Philodinidae</taxon>
        <taxon>Rotaria</taxon>
    </lineage>
</organism>
<dbReference type="Proteomes" id="UP000663836">
    <property type="component" value="Unassembled WGS sequence"/>
</dbReference>
<keyword evidence="1" id="KW-0472">Membrane</keyword>
<evidence type="ECO:0000256" key="1">
    <source>
        <dbReference type="SAM" id="Phobius"/>
    </source>
</evidence>
<dbReference type="AlphaFoldDB" id="A0A813S7L2"/>
<gene>
    <name evidence="3" type="ORF">JBS370_LOCUS649</name>
    <name evidence="2" type="ORF">ZHD862_LOCUS2171</name>
</gene>
<dbReference type="InterPro" id="IPR021836">
    <property type="entry name" value="DUF3429"/>
</dbReference>
<dbReference type="PANTHER" id="PTHR15887:SF1">
    <property type="entry name" value="TRANSMEMBRANE PROTEIN 69"/>
    <property type="match status" value="1"/>
</dbReference>
<feature type="transmembrane region" description="Helical" evidence="1">
    <location>
        <begin position="181"/>
        <end position="203"/>
    </location>
</feature>
<dbReference type="Proteomes" id="UP000663864">
    <property type="component" value="Unassembled WGS sequence"/>
</dbReference>
<evidence type="ECO:0000313" key="2">
    <source>
        <dbReference type="EMBL" id="CAF0796251.1"/>
    </source>
</evidence>
<dbReference type="PANTHER" id="PTHR15887">
    <property type="entry name" value="TRANSMEMBRANE PROTEIN 69"/>
    <property type="match status" value="1"/>
</dbReference>
<feature type="transmembrane region" description="Helical" evidence="1">
    <location>
        <begin position="100"/>
        <end position="119"/>
    </location>
</feature>
<keyword evidence="1" id="KW-0812">Transmembrane</keyword>
<evidence type="ECO:0000313" key="3">
    <source>
        <dbReference type="EMBL" id="CAF3536756.1"/>
    </source>
</evidence>
<reference evidence="2" key="1">
    <citation type="submission" date="2021-02" db="EMBL/GenBank/DDBJ databases">
        <authorList>
            <person name="Nowell W R."/>
        </authorList>
    </citation>
    <scope>NUCLEOTIDE SEQUENCE</scope>
</reference>
<dbReference type="EMBL" id="CAJNOT010000041">
    <property type="protein sequence ID" value="CAF0796251.1"/>
    <property type="molecule type" value="Genomic_DNA"/>
</dbReference>
<feature type="transmembrane region" description="Helical" evidence="1">
    <location>
        <begin position="140"/>
        <end position="161"/>
    </location>
</feature>
<dbReference type="EMBL" id="CAJOBD010000018">
    <property type="protein sequence ID" value="CAF3536756.1"/>
    <property type="molecule type" value="Genomic_DNA"/>
</dbReference>
<comment type="caution">
    <text evidence="2">The sequence shown here is derived from an EMBL/GenBank/DDBJ whole genome shotgun (WGS) entry which is preliminary data.</text>
</comment>
<accession>A0A813S7L2</accession>
<evidence type="ECO:0008006" key="5">
    <source>
        <dbReference type="Google" id="ProtNLM"/>
    </source>
</evidence>
<sequence length="217" mass="24915">MLTSFPYRSVSSLLIRRTVQYPLWNRANVRATYSNEFTKNELLRRYNTEHSSTYFDQFRYIRHLKDAPTVPLSFGLLGLVPFAAIPLYMCSTGIYLPDLAFTQLAYSASIISYVGGIRWGTLLEESNDWKKYTYSILPSVPAWLALLIPGRWSIVWALASFQGFLYYDVTKPGYPLWFKGLRVLLTTASCLTLFATLILSFVLPKKEATTKNTKRTM</sequence>
<name>A0A813S7L2_9BILA</name>